<dbReference type="InterPro" id="IPR052905">
    <property type="entry name" value="LD-transpeptidase_YkuD-like"/>
</dbReference>
<name>A0A9D1CRS9_9FIRM</name>
<dbReference type="Gene3D" id="1.10.101.10">
    <property type="entry name" value="PGBD-like superfamily/PGBD"/>
    <property type="match status" value="8"/>
</dbReference>
<feature type="region of interest" description="Disordered" evidence="1">
    <location>
        <begin position="234"/>
        <end position="273"/>
    </location>
</feature>
<keyword evidence="2" id="KW-0732">Signal</keyword>
<dbReference type="EMBL" id="DVFJ01000020">
    <property type="protein sequence ID" value="HIQ71824.1"/>
    <property type="molecule type" value="Genomic_DNA"/>
</dbReference>
<comment type="caution">
    <text evidence="4">The sequence shown here is derived from an EMBL/GenBank/DDBJ whole genome shotgun (WGS) entry which is preliminary data.</text>
</comment>
<feature type="region of interest" description="Disordered" evidence="1">
    <location>
        <begin position="74"/>
        <end position="93"/>
    </location>
</feature>
<evidence type="ECO:0000313" key="5">
    <source>
        <dbReference type="Proteomes" id="UP000886887"/>
    </source>
</evidence>
<organism evidence="4 5">
    <name type="scientific">Candidatus Onthenecus intestinigallinarum</name>
    <dbReference type="NCBI Taxonomy" id="2840875"/>
    <lineage>
        <taxon>Bacteria</taxon>
        <taxon>Bacillati</taxon>
        <taxon>Bacillota</taxon>
        <taxon>Clostridia</taxon>
        <taxon>Eubacteriales</taxon>
        <taxon>Candidatus Onthenecus</taxon>
    </lineage>
</organism>
<protein>
    <submittedName>
        <fullName evidence="4">Peptidoglycan-binding protein</fullName>
    </submittedName>
</protein>
<feature type="domain" description="Peptidoglycan binding-like" evidence="3">
    <location>
        <begin position="365"/>
        <end position="420"/>
    </location>
</feature>
<sequence length="763" mass="79999">MNKRRAALLAALTALAFSLGGCFLAPDPTLDPLAIDPNQTPIPYGPTAQPTPTPAPTSSTSGGWESWVPVQPTAQPTPTPVVAQPTATPSSWETSTDDYYAGYPVLRVGSTGSDVSDMQTRLQELGYYTGEIDGRFAGGTQAAVEAFQKANGLTADGIAGRQTQDLLYSTSAVPKTITATDDDDEYVLLKAGSYGTEVRKLQARLTELGYYAGGVDGVYGEATEDAVKAFQRQNNLSGDGQAGEATQSKLYSDSAKENSRPVTTANPNETRSLSIGMEGNDVYSVQEYLIKLGYLTGVADGVFGAETEDAVILFQQRNGLEDDGVVGSATLRKLSSSSAKKGPLASATATPEPGEYVTLREGDSGTLVYDLQERLYELGYYEGRIDGRFGAGTTQAVVDFQRENGLDDDGIAGRATQNLLFSSDAKFNPNLMGGSGSSATATPAPATSEVLRLGSTGEAVRSLQTALRSLGYYSGEADGDFGESTQAAVRLFQTYNGISADGIAGARTFEALYGGNATPFPGTGQDADDDDEPDTSQTLKEGDVSEAVRLMQKRLYALGYLPEYLTDGDYGERTVEAVKEFQRMNGLTQDGIAGPGTLALIYSDDAVPYGGATELDALQTGSQGDEVAQMQRALADVGCYTGTADGVFGETTHTAVQLFQAFNGLTPDGIAGRDTLALLYSDEAKGARSDTLTDLASGATGANVTALQVMLRAKGFLDAGQPLGTYDAQTAAAVVRFQGSYGLEQTGIATVATQTLLYGQGRD</sequence>
<feature type="domain" description="Peptidoglycan binding-like" evidence="3">
    <location>
        <begin position="195"/>
        <end position="250"/>
    </location>
</feature>
<feature type="domain" description="Peptidoglycan binding-like" evidence="3">
    <location>
        <begin position="456"/>
        <end position="512"/>
    </location>
</feature>
<dbReference type="SUPFAM" id="SSF47090">
    <property type="entry name" value="PGBD-like"/>
    <property type="match status" value="8"/>
</dbReference>
<evidence type="ECO:0000259" key="3">
    <source>
        <dbReference type="Pfam" id="PF01471"/>
    </source>
</evidence>
<dbReference type="PANTHER" id="PTHR41533:SF1">
    <property type="entry name" value="L,D-TRANSPEPTIDASE YCBB-RELATED"/>
    <property type="match status" value="1"/>
</dbReference>
<feature type="region of interest" description="Disordered" evidence="1">
    <location>
        <begin position="516"/>
        <end position="539"/>
    </location>
</feature>
<feature type="compositionally biased region" description="Polar residues" evidence="1">
    <location>
        <begin position="234"/>
        <end position="251"/>
    </location>
</feature>
<reference evidence="4" key="2">
    <citation type="journal article" date="2021" name="PeerJ">
        <title>Extensive microbial diversity within the chicken gut microbiome revealed by metagenomics and culture.</title>
        <authorList>
            <person name="Gilroy R."/>
            <person name="Ravi A."/>
            <person name="Getino M."/>
            <person name="Pursley I."/>
            <person name="Horton D.L."/>
            <person name="Alikhan N.F."/>
            <person name="Baker D."/>
            <person name="Gharbi K."/>
            <person name="Hall N."/>
            <person name="Watson M."/>
            <person name="Adriaenssens E.M."/>
            <person name="Foster-Nyarko E."/>
            <person name="Jarju S."/>
            <person name="Secka A."/>
            <person name="Antonio M."/>
            <person name="Oren A."/>
            <person name="Chaudhuri R.R."/>
            <person name="La Ragione R."/>
            <person name="Hildebrand F."/>
            <person name="Pallen M.J."/>
        </authorList>
    </citation>
    <scope>NUCLEOTIDE SEQUENCE</scope>
    <source>
        <strain evidence="4">ChiSxjej2B14-6234</strain>
    </source>
</reference>
<dbReference type="InterPro" id="IPR002477">
    <property type="entry name" value="Peptidoglycan-bd-like"/>
</dbReference>
<dbReference type="Pfam" id="PF01471">
    <property type="entry name" value="PG_binding_1"/>
    <property type="match status" value="8"/>
</dbReference>
<feature type="signal peptide" evidence="2">
    <location>
        <begin position="1"/>
        <end position="25"/>
    </location>
</feature>
<accession>A0A9D1CRS9</accession>
<feature type="compositionally biased region" description="Polar residues" evidence="1">
    <location>
        <begin position="260"/>
        <end position="273"/>
    </location>
</feature>
<dbReference type="PROSITE" id="PS51257">
    <property type="entry name" value="PROKAR_LIPOPROTEIN"/>
    <property type="match status" value="1"/>
</dbReference>
<feature type="domain" description="Peptidoglycan binding-like" evidence="3">
    <location>
        <begin position="623"/>
        <end position="679"/>
    </location>
</feature>
<dbReference type="PANTHER" id="PTHR41533">
    <property type="entry name" value="L,D-TRANSPEPTIDASE HI_1667-RELATED"/>
    <property type="match status" value="1"/>
</dbReference>
<proteinExistence type="predicted"/>
<feature type="domain" description="Peptidoglycan binding-like" evidence="3">
    <location>
        <begin position="279"/>
        <end position="334"/>
    </location>
</feature>
<evidence type="ECO:0000256" key="1">
    <source>
        <dbReference type="SAM" id="MobiDB-lite"/>
    </source>
</evidence>
<evidence type="ECO:0000256" key="2">
    <source>
        <dbReference type="SAM" id="SignalP"/>
    </source>
</evidence>
<feature type="domain" description="Peptidoglycan binding-like" evidence="3">
    <location>
        <begin position="700"/>
        <end position="757"/>
    </location>
</feature>
<dbReference type="InterPro" id="IPR036365">
    <property type="entry name" value="PGBD-like_sf"/>
</dbReference>
<dbReference type="InterPro" id="IPR036366">
    <property type="entry name" value="PGBDSf"/>
</dbReference>
<dbReference type="Proteomes" id="UP000886887">
    <property type="component" value="Unassembled WGS sequence"/>
</dbReference>
<evidence type="ECO:0000313" key="4">
    <source>
        <dbReference type="EMBL" id="HIQ71824.1"/>
    </source>
</evidence>
<feature type="domain" description="Peptidoglycan binding-like" evidence="3">
    <location>
        <begin position="545"/>
        <end position="600"/>
    </location>
</feature>
<feature type="chain" id="PRO_5038909299" evidence="2">
    <location>
        <begin position="26"/>
        <end position="763"/>
    </location>
</feature>
<dbReference type="AlphaFoldDB" id="A0A9D1CRS9"/>
<gene>
    <name evidence="4" type="ORF">IAB73_06440</name>
</gene>
<feature type="compositionally biased region" description="Low complexity" evidence="1">
    <location>
        <begin position="74"/>
        <end position="89"/>
    </location>
</feature>
<feature type="domain" description="Peptidoglycan binding-like" evidence="3">
    <location>
        <begin position="111"/>
        <end position="167"/>
    </location>
</feature>
<feature type="region of interest" description="Disordered" evidence="1">
    <location>
        <begin position="34"/>
        <end position="63"/>
    </location>
</feature>
<reference evidence="4" key="1">
    <citation type="submission" date="2020-10" db="EMBL/GenBank/DDBJ databases">
        <authorList>
            <person name="Gilroy R."/>
        </authorList>
    </citation>
    <scope>NUCLEOTIDE SEQUENCE</scope>
    <source>
        <strain evidence="4">ChiSxjej2B14-6234</strain>
    </source>
</reference>